<reference evidence="2" key="1">
    <citation type="submission" date="2016-10" db="EMBL/GenBank/DDBJ databases">
        <authorList>
            <person name="Varghese N."/>
            <person name="Submissions S."/>
        </authorList>
    </citation>
    <scope>NUCLEOTIDE SEQUENCE [LARGE SCALE GENOMIC DNA]</scope>
    <source>
        <strain evidence="2">DSM 21580</strain>
    </source>
</reference>
<name>A0A1H5WXK2_9FLAO</name>
<dbReference type="AlphaFoldDB" id="A0A1H5WXK2"/>
<organism evidence="1 2">
    <name type="scientific">Halpernia humi</name>
    <dbReference type="NCBI Taxonomy" id="493375"/>
    <lineage>
        <taxon>Bacteria</taxon>
        <taxon>Pseudomonadati</taxon>
        <taxon>Bacteroidota</taxon>
        <taxon>Flavobacteriia</taxon>
        <taxon>Flavobacteriales</taxon>
        <taxon>Weeksellaceae</taxon>
        <taxon>Chryseobacterium group</taxon>
        <taxon>Halpernia</taxon>
    </lineage>
</organism>
<gene>
    <name evidence="1" type="ORF">SAMN05421847_1375</name>
</gene>
<accession>A0A1H5WXK2</accession>
<keyword evidence="2" id="KW-1185">Reference proteome</keyword>
<protein>
    <submittedName>
        <fullName evidence="1">Uncharacterized protein</fullName>
    </submittedName>
</protein>
<dbReference type="EMBL" id="FNUS01000002">
    <property type="protein sequence ID" value="SEG04359.1"/>
    <property type="molecule type" value="Genomic_DNA"/>
</dbReference>
<evidence type="ECO:0000313" key="2">
    <source>
        <dbReference type="Proteomes" id="UP000236738"/>
    </source>
</evidence>
<proteinExistence type="predicted"/>
<dbReference type="Pfam" id="PF26622">
    <property type="entry name" value="DUF8199"/>
    <property type="match status" value="1"/>
</dbReference>
<evidence type="ECO:0000313" key="1">
    <source>
        <dbReference type="EMBL" id="SEG04359.1"/>
    </source>
</evidence>
<dbReference type="Proteomes" id="UP000236738">
    <property type="component" value="Unassembled WGS sequence"/>
</dbReference>
<sequence>MKDCCKDQVKVLKTDTAQKADISFIADAPFAAIIPQVFYADFLLPVLERNQFSILVNAPPDRPELPLFISYCNFRI</sequence>
<dbReference type="InterPro" id="IPR058512">
    <property type="entry name" value="DUF8199"/>
</dbReference>